<reference evidence="1 2" key="1">
    <citation type="submission" date="2018-07" db="EMBL/GenBank/DDBJ databases">
        <title>Genomic Encyclopedia of Type Strains, Phase III (KMG-III): the genomes of soil and plant-associated and newly described type strains.</title>
        <authorList>
            <person name="Whitman W."/>
        </authorList>
    </citation>
    <scope>NUCLEOTIDE SEQUENCE [LARGE SCALE GENOMIC DNA]</scope>
    <source>
        <strain evidence="1 2">CECT 8333</strain>
    </source>
</reference>
<dbReference type="InterPro" id="IPR006837">
    <property type="entry name" value="Divergent_DAC"/>
</dbReference>
<dbReference type="PANTHER" id="PTHR30105">
    <property type="entry name" value="UNCHARACTERIZED YIBQ-RELATED"/>
    <property type="match status" value="1"/>
</dbReference>
<accession>A0A369BM62</accession>
<evidence type="ECO:0000313" key="1">
    <source>
        <dbReference type="EMBL" id="RCX21547.1"/>
    </source>
</evidence>
<dbReference type="CDD" id="cd10936">
    <property type="entry name" value="CE4_DAC2"/>
    <property type="match status" value="1"/>
</dbReference>
<dbReference type="EMBL" id="QPJW01000002">
    <property type="protein sequence ID" value="RCX21547.1"/>
    <property type="molecule type" value="Genomic_DNA"/>
</dbReference>
<dbReference type="AlphaFoldDB" id="A0A369BM62"/>
<dbReference type="SUPFAM" id="SSF88713">
    <property type="entry name" value="Glycoside hydrolase/deacetylase"/>
    <property type="match status" value="1"/>
</dbReference>
<protein>
    <submittedName>
        <fullName evidence="1">Divergent polysaccharide deacetylase</fullName>
    </submittedName>
</protein>
<keyword evidence="2" id="KW-1185">Reference proteome</keyword>
<evidence type="ECO:0000313" key="2">
    <source>
        <dbReference type="Proteomes" id="UP000253090"/>
    </source>
</evidence>
<comment type="caution">
    <text evidence="1">The sequence shown here is derived from an EMBL/GenBank/DDBJ whole genome shotgun (WGS) entry which is preliminary data.</text>
</comment>
<dbReference type="Gene3D" id="3.20.20.370">
    <property type="entry name" value="Glycoside hydrolase/deacetylase"/>
    <property type="match status" value="1"/>
</dbReference>
<dbReference type="Proteomes" id="UP000253090">
    <property type="component" value="Unassembled WGS sequence"/>
</dbReference>
<gene>
    <name evidence="1" type="ORF">DFP94_102300</name>
</gene>
<name>A0A369BM62_9BACL</name>
<sequence>MLLHLPMEPKQGKPEWLGPGAILSRMSDEEVRTAVEKAIDNVPYAKGINNHMGSKITGDERIMAVILDVCRERGLLFVDSKTNYRSVTAQISEKKGMPNLYNDIFLDDVHSSRHIAGQLRKVQEFLDKKGQCVAIGHVGINGKLTAATLKQSLPEFQAKGVKFIGISELAYEGPSVGPGRGVTLP</sequence>
<proteinExistence type="predicted"/>
<organism evidence="1 2">
    <name type="scientific">Fontibacillus phaseoli</name>
    <dbReference type="NCBI Taxonomy" id="1416533"/>
    <lineage>
        <taxon>Bacteria</taxon>
        <taxon>Bacillati</taxon>
        <taxon>Bacillota</taxon>
        <taxon>Bacilli</taxon>
        <taxon>Bacillales</taxon>
        <taxon>Paenibacillaceae</taxon>
        <taxon>Fontibacillus</taxon>
    </lineage>
</organism>
<dbReference type="PANTHER" id="PTHR30105:SF2">
    <property type="entry name" value="DIVERGENT POLYSACCHARIDE DEACETYLASE SUPERFAMILY"/>
    <property type="match status" value="1"/>
</dbReference>
<dbReference type="GO" id="GO:0005975">
    <property type="term" value="P:carbohydrate metabolic process"/>
    <property type="evidence" value="ECO:0007669"/>
    <property type="project" value="InterPro"/>
</dbReference>
<dbReference type="Pfam" id="PF04748">
    <property type="entry name" value="Polysacc_deac_2"/>
    <property type="match status" value="1"/>
</dbReference>
<dbReference type="InterPro" id="IPR011330">
    <property type="entry name" value="Glyco_hydro/deAcase_b/a-brl"/>
</dbReference>